<protein>
    <submittedName>
        <fullName evidence="1">Antitoxin StbD</fullName>
    </submittedName>
</protein>
<organism evidence="1 2">
    <name type="scientific">Pasteurella testudinis DSM 23072</name>
    <dbReference type="NCBI Taxonomy" id="1122938"/>
    <lineage>
        <taxon>Bacteria</taxon>
        <taxon>Pseudomonadati</taxon>
        <taxon>Pseudomonadota</taxon>
        <taxon>Gammaproteobacteria</taxon>
        <taxon>Pasteurellales</taxon>
        <taxon>Pasteurellaceae</taxon>
        <taxon>Pasteurella</taxon>
    </lineage>
</organism>
<dbReference type="RefSeq" id="WP_084256090.1">
    <property type="nucleotide sequence ID" value="NZ_FWWV01000005.1"/>
</dbReference>
<proteinExistence type="predicted"/>
<name>A0A1W1UJD3_9PAST</name>
<gene>
    <name evidence="1" type="ORF">SAMN05660772_01792</name>
</gene>
<dbReference type="Proteomes" id="UP000192408">
    <property type="component" value="Unassembled WGS sequence"/>
</dbReference>
<accession>A0A1W1UJD3</accession>
<dbReference type="STRING" id="1122938.SAMN05660772_01792"/>
<dbReference type="EMBL" id="FWWV01000005">
    <property type="protein sequence ID" value="SMB81190.1"/>
    <property type="molecule type" value="Genomic_DNA"/>
</dbReference>
<evidence type="ECO:0000313" key="2">
    <source>
        <dbReference type="Proteomes" id="UP000192408"/>
    </source>
</evidence>
<reference evidence="2" key="1">
    <citation type="submission" date="2017-04" db="EMBL/GenBank/DDBJ databases">
        <authorList>
            <person name="Varghese N."/>
            <person name="Submissions S."/>
        </authorList>
    </citation>
    <scope>NUCLEOTIDE SEQUENCE [LARGE SCALE GENOMIC DNA]</scope>
    <source>
        <strain evidence="2">DSM 23072</strain>
    </source>
</reference>
<evidence type="ECO:0000313" key="1">
    <source>
        <dbReference type="EMBL" id="SMB81190.1"/>
    </source>
</evidence>
<sequence length="85" mass="9415">MPNLVLTDTVASITELKTNPMATFNAAGGQAIAILNRNEPAFYCVPPHIYEYLIELADEAELAKIVQARLHEKSYPVDLDDLLND</sequence>
<keyword evidence="2" id="KW-1185">Reference proteome</keyword>
<dbReference type="AlphaFoldDB" id="A0A1W1UJD3"/>